<dbReference type="InterPro" id="IPR027417">
    <property type="entry name" value="P-loop_NTPase"/>
</dbReference>
<dbReference type="SUPFAM" id="SSF52540">
    <property type="entry name" value="P-loop containing nucleoside triphosphate hydrolases"/>
    <property type="match status" value="1"/>
</dbReference>
<dbReference type="VEuPathDB" id="ToxoDB:TGP89_321430"/>
<dbReference type="GO" id="GO:0045003">
    <property type="term" value="P:double-strand break repair via synthesis-dependent strand annealing"/>
    <property type="evidence" value="ECO:0007669"/>
    <property type="project" value="TreeGrafter"/>
</dbReference>
<dbReference type="GO" id="GO:0140664">
    <property type="term" value="F:ATP-dependent DNA damage sensor activity"/>
    <property type="evidence" value="ECO:0007669"/>
    <property type="project" value="InterPro"/>
</dbReference>
<dbReference type="EMBL" id="AEYI02002490">
    <property type="protein sequence ID" value="KFG28084.1"/>
    <property type="molecule type" value="Genomic_DNA"/>
</dbReference>
<evidence type="ECO:0000313" key="3">
    <source>
        <dbReference type="EMBL" id="KFG28084.1"/>
    </source>
</evidence>
<accession>A0A086J7G6</accession>
<dbReference type="OrthoDB" id="1861185at2759"/>
<reference evidence="3 4" key="1">
    <citation type="submission" date="2014-03" db="EMBL/GenBank/DDBJ databases">
        <authorList>
            <person name="Sibley D."/>
            <person name="Venepally P."/>
            <person name="Karamycheva S."/>
            <person name="Hadjithomas M."/>
            <person name="Khan A."/>
            <person name="Brunk B."/>
            <person name="Roos D."/>
            <person name="Caler E."/>
            <person name="Lorenzi H."/>
        </authorList>
    </citation>
    <scope>NUCLEOTIDE SEQUENCE [LARGE SCALE GENOMIC DNA]</scope>
    <source>
        <strain evidence="4">p89</strain>
    </source>
</reference>
<dbReference type="GO" id="GO:0000400">
    <property type="term" value="F:four-way junction DNA binding"/>
    <property type="evidence" value="ECO:0007669"/>
    <property type="project" value="TreeGrafter"/>
</dbReference>
<comment type="caution">
    <text evidence="3">The sequence shown here is derived from an EMBL/GenBank/DDBJ whole genome shotgun (WGS) entry which is preliminary data.</text>
</comment>
<feature type="compositionally biased region" description="Basic and acidic residues" evidence="1">
    <location>
        <begin position="357"/>
        <end position="367"/>
    </location>
</feature>
<feature type="domain" description="RecA family profile 1" evidence="2">
    <location>
        <begin position="93"/>
        <end position="331"/>
    </location>
</feature>
<feature type="region of interest" description="Disordered" evidence="1">
    <location>
        <begin position="146"/>
        <end position="183"/>
    </location>
</feature>
<dbReference type="GO" id="GO:0033065">
    <property type="term" value="C:Rad51C-XRCC3 complex"/>
    <property type="evidence" value="ECO:0007669"/>
    <property type="project" value="TreeGrafter"/>
</dbReference>
<dbReference type="PANTHER" id="PTHR46487:SF1">
    <property type="entry name" value="DNA REPAIR PROTEIN XRCC3"/>
    <property type="match status" value="1"/>
</dbReference>
<dbReference type="GO" id="GO:0005524">
    <property type="term" value="F:ATP binding"/>
    <property type="evidence" value="ECO:0007669"/>
    <property type="project" value="InterPro"/>
</dbReference>
<evidence type="ECO:0000313" key="4">
    <source>
        <dbReference type="Proteomes" id="UP000028828"/>
    </source>
</evidence>
<dbReference type="InterPro" id="IPR020588">
    <property type="entry name" value="RecA_ATP-bd"/>
</dbReference>
<organism evidence="3 4">
    <name type="scientific">Toxoplasma gondii p89</name>
    <dbReference type="NCBI Taxonomy" id="943119"/>
    <lineage>
        <taxon>Eukaryota</taxon>
        <taxon>Sar</taxon>
        <taxon>Alveolata</taxon>
        <taxon>Apicomplexa</taxon>
        <taxon>Conoidasida</taxon>
        <taxon>Coccidia</taxon>
        <taxon>Eucoccidiorida</taxon>
        <taxon>Eimeriorina</taxon>
        <taxon>Sarcocystidae</taxon>
        <taxon>Toxoplasma</taxon>
    </lineage>
</organism>
<dbReference type="GO" id="GO:0071140">
    <property type="term" value="P:resolution of mitotic recombination intermediates"/>
    <property type="evidence" value="ECO:0007669"/>
    <property type="project" value="TreeGrafter"/>
</dbReference>
<dbReference type="Gene3D" id="3.40.50.300">
    <property type="entry name" value="P-loop containing nucleotide triphosphate hydrolases"/>
    <property type="match status" value="1"/>
</dbReference>
<feature type="compositionally biased region" description="Polar residues" evidence="1">
    <location>
        <begin position="171"/>
        <end position="183"/>
    </location>
</feature>
<dbReference type="PANTHER" id="PTHR46487">
    <property type="entry name" value="DNA REPAIR PROTEIN XRCC3"/>
    <property type="match status" value="1"/>
</dbReference>
<name>A0A086J7G6_TOXGO</name>
<feature type="region of interest" description="Disordered" evidence="1">
    <location>
        <begin position="350"/>
        <end position="370"/>
    </location>
</feature>
<dbReference type="AlphaFoldDB" id="A0A086J7G6"/>
<dbReference type="Proteomes" id="UP000028828">
    <property type="component" value="Unassembled WGS sequence"/>
</dbReference>
<sequence length="481" mass="52101">MADSGAAGAVHTAPSSLTLAGEERVLPASSDGRFETQGESAAFFEAAQSIIRLAATGSAAPADISLPWPPPAYACPLRTATEILASGVSRHLESCPLPVGCRAVDHHLNGGVPRGMLVEISGKAGCGKTQFALSLVAETLLRSGQPEESRCSAQSDEALAPRSKDAPFNAFSENSATDPTELQTEADKPTAAFYIHTEGGFPVQRLHEIISARRVRHECGFDSTVPAAKALMQRVFMEEVSTEEELWVTLTRRLPRLFLSYRVALIVIDSIAAVFRLPASRADGVQDLKGSDAKHKVSGLVDRATKLMRIGAILRRFAASHGACCLVLNQVSDVTDEEDNLDLNVTHSSHATAYERSGTDPEVRPRSEATSPRWEWRSVATGIDGELVWSSRQMAPRRLLFGGEDPRVRPALGCTWSNCVDCRMMIHRMEQRYMPFLPHSAEGEGPTVLGPLRCLRVVFGSGLDNATDIFFRIDTQGIVDP</sequence>
<dbReference type="GO" id="GO:0005657">
    <property type="term" value="C:replication fork"/>
    <property type="evidence" value="ECO:0007669"/>
    <property type="project" value="TreeGrafter"/>
</dbReference>
<dbReference type="GO" id="GO:0000722">
    <property type="term" value="P:telomere maintenance via recombination"/>
    <property type="evidence" value="ECO:0007669"/>
    <property type="project" value="TreeGrafter"/>
</dbReference>
<evidence type="ECO:0000256" key="1">
    <source>
        <dbReference type="SAM" id="MobiDB-lite"/>
    </source>
</evidence>
<protein>
    <submittedName>
        <fullName evidence="3">Putative DNA repair protein RecA</fullName>
    </submittedName>
</protein>
<gene>
    <name evidence="3" type="ORF">TGP89_321430</name>
</gene>
<proteinExistence type="predicted"/>
<dbReference type="PROSITE" id="PS50162">
    <property type="entry name" value="RECA_2"/>
    <property type="match status" value="1"/>
</dbReference>
<dbReference type="GO" id="GO:0090656">
    <property type="term" value="P:t-circle formation"/>
    <property type="evidence" value="ECO:0007669"/>
    <property type="project" value="TreeGrafter"/>
</dbReference>
<evidence type="ECO:0000259" key="2">
    <source>
        <dbReference type="PROSITE" id="PS50162"/>
    </source>
</evidence>